<dbReference type="RefSeq" id="WP_317562072.1">
    <property type="nucleotide sequence ID" value="NZ_JAWLIP010000008.1"/>
</dbReference>
<keyword evidence="1" id="KW-0472">Membrane</keyword>
<feature type="transmembrane region" description="Helical" evidence="1">
    <location>
        <begin position="57"/>
        <end position="84"/>
    </location>
</feature>
<keyword evidence="1" id="KW-0812">Transmembrane</keyword>
<feature type="transmembrane region" description="Helical" evidence="1">
    <location>
        <begin position="137"/>
        <end position="155"/>
    </location>
</feature>
<gene>
    <name evidence="2" type="ORF">R2G56_17145</name>
</gene>
<evidence type="ECO:0000256" key="1">
    <source>
        <dbReference type="SAM" id="Phobius"/>
    </source>
</evidence>
<feature type="transmembrane region" description="Helical" evidence="1">
    <location>
        <begin position="109"/>
        <end position="131"/>
    </location>
</feature>
<dbReference type="EMBL" id="JAWLIP010000008">
    <property type="protein sequence ID" value="MDV6228024.1"/>
    <property type="molecule type" value="Genomic_DNA"/>
</dbReference>
<evidence type="ECO:0000313" key="3">
    <source>
        <dbReference type="Proteomes" id="UP001185659"/>
    </source>
</evidence>
<name>A0ABU4AP66_9HYPH</name>
<dbReference type="Proteomes" id="UP001185659">
    <property type="component" value="Unassembled WGS sequence"/>
</dbReference>
<sequence>MNGYWFLFRRLTRALWFLPALFCVSAVIVIVLAYLSADLLPESLDESALPITVSGEALRNILSIVASSMLAVAVFALSTLVNLLTSAAQTGSPRAVPLFSGNRAARTTISVFIGAFLFSIIGIIGLSSGIYTLGGRLILFAATVIVVFAVVWALIRWVREISVVGRVVEMTSRLEETTREALTRLGRDGRYGCTAATLSSSPSGQTVSAGAVGFVQHFDPHALQELAEASDLTIHVLVRPGDYVDHATALAVVSGEADDACLEAVHDDFIIGEERTFDSDPGFGFLVLADVARRALSPGVNDPSTAIHVLTVQTRLLADWALTEKEAGSDNDEPPYPKVTFAPVKPSALLDAAFRPISYEAASGAPDVGLALLRGLSSLARVAPGAFHDAATALAADFTARATSCASHAPDVAALRKAAAEIGGVVSDAERPRPSTGSG</sequence>
<dbReference type="Pfam" id="PF10011">
    <property type="entry name" value="DUF2254"/>
    <property type="match status" value="1"/>
</dbReference>
<accession>A0ABU4AP66</accession>
<organism evidence="2 3">
    <name type="scientific">Nitratireductor aquimarinus</name>
    <dbReference type="NCBI Taxonomy" id="889300"/>
    <lineage>
        <taxon>Bacteria</taxon>
        <taxon>Pseudomonadati</taxon>
        <taxon>Pseudomonadota</taxon>
        <taxon>Alphaproteobacteria</taxon>
        <taxon>Hyphomicrobiales</taxon>
        <taxon>Phyllobacteriaceae</taxon>
        <taxon>Nitratireductor</taxon>
    </lineage>
</organism>
<feature type="transmembrane region" description="Helical" evidence="1">
    <location>
        <begin position="14"/>
        <end position="37"/>
    </location>
</feature>
<keyword evidence="1" id="KW-1133">Transmembrane helix</keyword>
<comment type="caution">
    <text evidence="2">The sequence shown here is derived from an EMBL/GenBank/DDBJ whole genome shotgun (WGS) entry which is preliminary data.</text>
</comment>
<protein>
    <submittedName>
        <fullName evidence="2">DUF2254 domain-containing protein</fullName>
    </submittedName>
</protein>
<evidence type="ECO:0000313" key="2">
    <source>
        <dbReference type="EMBL" id="MDV6228024.1"/>
    </source>
</evidence>
<keyword evidence="3" id="KW-1185">Reference proteome</keyword>
<proteinExistence type="predicted"/>
<reference evidence="2 3" key="1">
    <citation type="submission" date="2023-10" db="EMBL/GenBank/DDBJ databases">
        <authorList>
            <person name="Venkata Ramana C."/>
            <person name="Sasikala C."/>
            <person name="Dhurka M."/>
        </authorList>
    </citation>
    <scope>NUCLEOTIDE SEQUENCE [LARGE SCALE GENOMIC DNA]</scope>
    <source>
        <strain evidence="2 3">KCTC 32151</strain>
    </source>
</reference>
<dbReference type="InterPro" id="IPR018723">
    <property type="entry name" value="DUF2254_membrane"/>
</dbReference>